<reference evidence="2 3" key="1">
    <citation type="journal article" date="2019" name="Sci. Rep.">
        <title>Orb-weaving spider Araneus ventricosus genome elucidates the spidroin gene catalogue.</title>
        <authorList>
            <person name="Kono N."/>
            <person name="Nakamura H."/>
            <person name="Ohtoshi R."/>
            <person name="Moran D.A.P."/>
            <person name="Shinohara A."/>
            <person name="Yoshida Y."/>
            <person name="Fujiwara M."/>
            <person name="Mori M."/>
            <person name="Tomita M."/>
            <person name="Arakawa K."/>
        </authorList>
    </citation>
    <scope>NUCLEOTIDE SEQUENCE [LARGE SCALE GENOMIC DNA]</scope>
</reference>
<feature type="region of interest" description="Disordered" evidence="1">
    <location>
        <begin position="30"/>
        <end position="72"/>
    </location>
</feature>
<dbReference type="Proteomes" id="UP000499080">
    <property type="component" value="Unassembled WGS sequence"/>
</dbReference>
<accession>A0A4Y2VE74</accession>
<comment type="caution">
    <text evidence="2">The sequence shown here is derived from an EMBL/GenBank/DDBJ whole genome shotgun (WGS) entry which is preliminary data.</text>
</comment>
<evidence type="ECO:0000313" key="3">
    <source>
        <dbReference type="Proteomes" id="UP000499080"/>
    </source>
</evidence>
<proteinExistence type="predicted"/>
<feature type="compositionally biased region" description="Polar residues" evidence="1">
    <location>
        <begin position="51"/>
        <end position="65"/>
    </location>
</feature>
<dbReference type="EMBL" id="BGPR01046633">
    <property type="protein sequence ID" value="GBO23569.1"/>
    <property type="molecule type" value="Genomic_DNA"/>
</dbReference>
<dbReference type="AlphaFoldDB" id="A0A4Y2VE74"/>
<evidence type="ECO:0000313" key="2">
    <source>
        <dbReference type="EMBL" id="GBO23569.1"/>
    </source>
</evidence>
<protein>
    <submittedName>
        <fullName evidence="2">Uncharacterized protein</fullName>
    </submittedName>
</protein>
<evidence type="ECO:0000256" key="1">
    <source>
        <dbReference type="SAM" id="MobiDB-lite"/>
    </source>
</evidence>
<keyword evidence="3" id="KW-1185">Reference proteome</keyword>
<organism evidence="2 3">
    <name type="scientific">Araneus ventricosus</name>
    <name type="common">Orbweaver spider</name>
    <name type="synonym">Epeira ventricosa</name>
    <dbReference type="NCBI Taxonomy" id="182803"/>
    <lineage>
        <taxon>Eukaryota</taxon>
        <taxon>Metazoa</taxon>
        <taxon>Ecdysozoa</taxon>
        <taxon>Arthropoda</taxon>
        <taxon>Chelicerata</taxon>
        <taxon>Arachnida</taxon>
        <taxon>Araneae</taxon>
        <taxon>Araneomorphae</taxon>
        <taxon>Entelegynae</taxon>
        <taxon>Araneoidea</taxon>
        <taxon>Araneidae</taxon>
        <taxon>Araneus</taxon>
    </lineage>
</organism>
<sequence length="110" mass="12671">MSTPEALESCRVPMQLPTFLFDNPALEHTKIQTETSMSRRSRKEVARKNRPSSIFTRQPPTGRSSLQRRKQQSVANLALHHSVYNSSAVDLQTTSFFTEKDFIIFSYYSQ</sequence>
<gene>
    <name evidence="2" type="ORF">AVEN_163320_1</name>
</gene>
<name>A0A4Y2VE74_ARAVE</name>